<dbReference type="InterPro" id="IPR011899">
    <property type="entry name" value="Glutaredoxin_euk/vir"/>
</dbReference>
<dbReference type="InterPro" id="IPR036249">
    <property type="entry name" value="Thioredoxin-like_sf"/>
</dbReference>
<feature type="domain" description="Glutaredoxin" evidence="5">
    <location>
        <begin position="17"/>
        <end position="79"/>
    </location>
</feature>
<keyword evidence="3" id="KW-1015">Disulfide bond</keyword>
<dbReference type="OMA" id="YACYELD"/>
<evidence type="ECO:0000256" key="3">
    <source>
        <dbReference type="ARBA" id="ARBA00023157"/>
    </source>
</evidence>
<dbReference type="GO" id="GO:0005737">
    <property type="term" value="C:cytoplasm"/>
    <property type="evidence" value="ECO:0000318"/>
    <property type="project" value="GO_Central"/>
</dbReference>
<dbReference type="JaponicusDB" id="SJAG_04632">
    <property type="gene designation" value="grx2"/>
</dbReference>
<dbReference type="Gene3D" id="3.40.30.10">
    <property type="entry name" value="Glutaredoxin"/>
    <property type="match status" value="1"/>
</dbReference>
<dbReference type="PANTHER" id="PTHR45694:SF27">
    <property type="entry name" value="GLUTAREDOXIN-2"/>
    <property type="match status" value="1"/>
</dbReference>
<dbReference type="AlphaFoldDB" id="B6K7C4"/>
<dbReference type="PROSITE" id="PS00195">
    <property type="entry name" value="GLUTAREDOXIN_1"/>
    <property type="match status" value="1"/>
</dbReference>
<sequence length="107" mass="11953">MTLAKQFVDQALKKNLITVFSKSYCPFCKAAKQTLARYDAPFTAYELDQMKDGPSIQAYLTAKTKQSTVPSIFFKSDFVGGNSDLSKLHSSGQLKTMVEELAEKAEW</sequence>
<gene>
    <name evidence="7" type="primary">grx2</name>
    <name evidence="6" type="ORF">SJAG_04632</name>
</gene>
<dbReference type="CDD" id="cd03419">
    <property type="entry name" value="GRX_GRXh_1_2_like"/>
    <property type="match status" value="1"/>
</dbReference>
<dbReference type="EMBL" id="KE651168">
    <property type="protein sequence ID" value="EEB09428.1"/>
    <property type="molecule type" value="Genomic_DNA"/>
</dbReference>
<dbReference type="InterPro" id="IPR002109">
    <property type="entry name" value="Glutaredoxin"/>
</dbReference>
<dbReference type="PROSITE" id="PS51354">
    <property type="entry name" value="GLUTAREDOXIN_2"/>
    <property type="match status" value="1"/>
</dbReference>
<dbReference type="InterPro" id="IPR011767">
    <property type="entry name" value="GLR_AS"/>
</dbReference>
<dbReference type="OrthoDB" id="418495at2759"/>
<evidence type="ECO:0000313" key="8">
    <source>
        <dbReference type="Proteomes" id="UP000001744"/>
    </source>
</evidence>
<keyword evidence="4" id="KW-0676">Redox-active center</keyword>
<evidence type="ECO:0000313" key="6">
    <source>
        <dbReference type="EMBL" id="EEB09428.1"/>
    </source>
</evidence>
<evidence type="ECO:0000313" key="7">
    <source>
        <dbReference type="JaponicusDB" id="SJAG_04632"/>
    </source>
</evidence>
<dbReference type="PANTHER" id="PTHR45694">
    <property type="entry name" value="GLUTAREDOXIN 2"/>
    <property type="match status" value="1"/>
</dbReference>
<proteinExistence type="predicted"/>
<dbReference type="HOGENOM" id="CLU_026126_7_2_1"/>
<dbReference type="eggNOG" id="KOG1752">
    <property type="taxonomic scope" value="Eukaryota"/>
</dbReference>
<evidence type="ECO:0000256" key="1">
    <source>
        <dbReference type="ARBA" id="ARBA00022448"/>
    </source>
</evidence>
<dbReference type="GO" id="GO:0015038">
    <property type="term" value="F:glutathione disulfide oxidoreductase activity"/>
    <property type="evidence" value="ECO:0000318"/>
    <property type="project" value="GO_Central"/>
</dbReference>
<dbReference type="GO" id="GO:0005739">
    <property type="term" value="C:mitochondrion"/>
    <property type="evidence" value="ECO:0007669"/>
    <property type="project" value="EnsemblFungi"/>
</dbReference>
<keyword evidence="8" id="KW-1185">Reference proteome</keyword>
<keyword evidence="1" id="KW-0813">Transport</keyword>
<dbReference type="GO" id="GO:0005634">
    <property type="term" value="C:nucleus"/>
    <property type="evidence" value="ECO:0000318"/>
    <property type="project" value="GO_Central"/>
</dbReference>
<dbReference type="Proteomes" id="UP000001744">
    <property type="component" value="Unassembled WGS sequence"/>
</dbReference>
<dbReference type="STRING" id="402676.B6K7C4"/>
<dbReference type="InterPro" id="IPR014025">
    <property type="entry name" value="Glutaredoxin_subgr"/>
</dbReference>
<evidence type="ECO:0000259" key="5">
    <source>
        <dbReference type="Pfam" id="PF00462"/>
    </source>
</evidence>
<dbReference type="GO" id="GO:0019430">
    <property type="term" value="P:removal of superoxide radicals"/>
    <property type="evidence" value="ECO:0007669"/>
    <property type="project" value="EnsemblFungi"/>
</dbReference>
<dbReference type="PRINTS" id="PR00160">
    <property type="entry name" value="GLUTAREDOXIN"/>
</dbReference>
<accession>B6K7C4</accession>
<keyword evidence="2" id="KW-0249">Electron transport</keyword>
<dbReference type="Pfam" id="PF00462">
    <property type="entry name" value="Glutaredoxin"/>
    <property type="match status" value="1"/>
</dbReference>
<evidence type="ECO:0000256" key="2">
    <source>
        <dbReference type="ARBA" id="ARBA00022982"/>
    </source>
</evidence>
<name>B6K7C4_SCHJY</name>
<dbReference type="GO" id="GO:0034599">
    <property type="term" value="P:cellular response to oxidative stress"/>
    <property type="evidence" value="ECO:0000318"/>
    <property type="project" value="GO_Central"/>
</dbReference>
<dbReference type="GeneID" id="7049787"/>
<reference evidence="6 8" key="1">
    <citation type="journal article" date="2011" name="Science">
        <title>Comparative functional genomics of the fission yeasts.</title>
        <authorList>
            <person name="Rhind N."/>
            <person name="Chen Z."/>
            <person name="Yassour M."/>
            <person name="Thompson D.A."/>
            <person name="Haas B.J."/>
            <person name="Habib N."/>
            <person name="Wapinski I."/>
            <person name="Roy S."/>
            <person name="Lin M.F."/>
            <person name="Heiman D.I."/>
            <person name="Young S.K."/>
            <person name="Furuya K."/>
            <person name="Guo Y."/>
            <person name="Pidoux A."/>
            <person name="Chen H.M."/>
            <person name="Robbertse B."/>
            <person name="Goldberg J.M."/>
            <person name="Aoki K."/>
            <person name="Bayne E.H."/>
            <person name="Berlin A.M."/>
            <person name="Desjardins C.A."/>
            <person name="Dobbs E."/>
            <person name="Dukaj L."/>
            <person name="Fan L."/>
            <person name="FitzGerald M.G."/>
            <person name="French C."/>
            <person name="Gujja S."/>
            <person name="Hansen K."/>
            <person name="Keifenheim D."/>
            <person name="Levin J.Z."/>
            <person name="Mosher R.A."/>
            <person name="Mueller C.A."/>
            <person name="Pfiffner J."/>
            <person name="Priest M."/>
            <person name="Russ C."/>
            <person name="Smialowska A."/>
            <person name="Swoboda P."/>
            <person name="Sykes S.M."/>
            <person name="Vaughn M."/>
            <person name="Vengrova S."/>
            <person name="Yoder R."/>
            <person name="Zeng Q."/>
            <person name="Allshire R."/>
            <person name="Baulcombe D."/>
            <person name="Birren B.W."/>
            <person name="Brown W."/>
            <person name="Ekwall K."/>
            <person name="Kellis M."/>
            <person name="Leatherwood J."/>
            <person name="Levin H."/>
            <person name="Margalit H."/>
            <person name="Martienssen R."/>
            <person name="Nieduszynski C.A."/>
            <person name="Spatafora J.W."/>
            <person name="Friedman N."/>
            <person name="Dalgaard J.Z."/>
            <person name="Baumann P."/>
            <person name="Niki H."/>
            <person name="Regev A."/>
            <person name="Nusbaum C."/>
        </authorList>
    </citation>
    <scope>NUCLEOTIDE SEQUENCE [LARGE SCALE GENOMIC DNA]</scope>
    <source>
        <strain evidence="8">yFS275 / FY16936</strain>
    </source>
</reference>
<protein>
    <submittedName>
        <fullName evidence="6">Glutaredoxin Grx2</fullName>
    </submittedName>
</protein>
<dbReference type="RefSeq" id="XP_002175721.1">
    <property type="nucleotide sequence ID" value="XM_002175685.1"/>
</dbReference>
<dbReference type="NCBIfam" id="TIGR02180">
    <property type="entry name" value="GRX_euk"/>
    <property type="match status" value="1"/>
</dbReference>
<dbReference type="SUPFAM" id="SSF52833">
    <property type="entry name" value="Thioredoxin-like"/>
    <property type="match status" value="1"/>
</dbReference>
<dbReference type="VEuPathDB" id="FungiDB:SJAG_04632"/>
<evidence type="ECO:0000256" key="4">
    <source>
        <dbReference type="ARBA" id="ARBA00023284"/>
    </source>
</evidence>
<dbReference type="FunFam" id="3.40.30.10:FF:000276">
    <property type="entry name" value="Glutaredoxin 3"/>
    <property type="match status" value="1"/>
</dbReference>
<organism evidence="6 8">
    <name type="scientific">Schizosaccharomyces japonicus (strain yFS275 / FY16936)</name>
    <name type="common">Fission yeast</name>
    <dbReference type="NCBI Taxonomy" id="402676"/>
    <lineage>
        <taxon>Eukaryota</taxon>
        <taxon>Fungi</taxon>
        <taxon>Dikarya</taxon>
        <taxon>Ascomycota</taxon>
        <taxon>Taphrinomycotina</taxon>
        <taxon>Schizosaccharomycetes</taxon>
        <taxon>Schizosaccharomycetales</taxon>
        <taxon>Schizosaccharomycetaceae</taxon>
        <taxon>Schizosaccharomyces</taxon>
    </lineage>
</organism>